<accession>A0A6L5JZK4</accession>
<sequence>METEAITTADRLVKTYGLLMTIADVSQVFKRSPAALRQSIARCDGIGGDLVHSKFRRGRRVYFRSVDVAKIIDGDPS</sequence>
<proteinExistence type="predicted"/>
<dbReference type="OrthoDB" id="8910937at2"/>
<evidence type="ECO:0000313" key="1">
    <source>
        <dbReference type="EMBL" id="MQY52536.1"/>
    </source>
</evidence>
<keyword evidence="1" id="KW-0238">DNA-binding</keyword>
<reference evidence="1 2" key="1">
    <citation type="submission" date="2019-10" db="EMBL/GenBank/DDBJ databases">
        <title>Whole-genome sequence of the purple nonsulfur photosynthetic bacterium Rhodocyclus tenuis.</title>
        <authorList>
            <person name="Kyndt J.A."/>
            <person name="Meyer T.E."/>
        </authorList>
    </citation>
    <scope>NUCLEOTIDE SEQUENCE [LARGE SCALE GENOMIC DNA]</scope>
    <source>
        <strain evidence="1 2">DSM 110</strain>
    </source>
</reference>
<dbReference type="GO" id="GO:0003677">
    <property type="term" value="F:DNA binding"/>
    <property type="evidence" value="ECO:0007669"/>
    <property type="project" value="UniProtKB-KW"/>
</dbReference>
<protein>
    <submittedName>
        <fullName evidence="1">DNA-binding protein</fullName>
    </submittedName>
</protein>
<organism evidence="1 2">
    <name type="scientific">Rhodocyclus tenuis</name>
    <name type="common">Rhodospirillum tenue</name>
    <dbReference type="NCBI Taxonomy" id="1066"/>
    <lineage>
        <taxon>Bacteria</taxon>
        <taxon>Pseudomonadati</taxon>
        <taxon>Pseudomonadota</taxon>
        <taxon>Betaproteobacteria</taxon>
        <taxon>Rhodocyclales</taxon>
        <taxon>Rhodocyclaceae</taxon>
        <taxon>Rhodocyclus</taxon>
    </lineage>
</organism>
<gene>
    <name evidence="1" type="ORF">GHK24_12210</name>
</gene>
<evidence type="ECO:0000313" key="2">
    <source>
        <dbReference type="Proteomes" id="UP000480275"/>
    </source>
</evidence>
<dbReference type="Proteomes" id="UP000480275">
    <property type="component" value="Unassembled WGS sequence"/>
</dbReference>
<comment type="caution">
    <text evidence="1">The sequence shown here is derived from an EMBL/GenBank/DDBJ whole genome shotgun (WGS) entry which is preliminary data.</text>
</comment>
<dbReference type="AlphaFoldDB" id="A0A6L5JZK4"/>
<name>A0A6L5JZK4_RHOTE</name>
<dbReference type="EMBL" id="WIXJ01000012">
    <property type="protein sequence ID" value="MQY52536.1"/>
    <property type="molecule type" value="Genomic_DNA"/>
</dbReference>